<dbReference type="AlphaFoldDB" id="A0A284VSN0"/>
<feature type="compositionally biased region" description="Polar residues" evidence="2">
    <location>
        <begin position="173"/>
        <end position="194"/>
    </location>
</feature>
<organism evidence="3 4">
    <name type="scientific">Candidatus Methanoperedens nitratireducens</name>
    <dbReference type="NCBI Taxonomy" id="1392998"/>
    <lineage>
        <taxon>Archaea</taxon>
        <taxon>Methanobacteriati</taxon>
        <taxon>Methanobacteriota</taxon>
        <taxon>Stenosarchaea group</taxon>
        <taxon>Methanomicrobia</taxon>
        <taxon>Methanosarcinales</taxon>
        <taxon>ANME-2 cluster</taxon>
        <taxon>Candidatus Methanoperedentaceae</taxon>
        <taxon>Candidatus Methanoperedens</taxon>
    </lineage>
</organism>
<dbReference type="PANTHER" id="PTHR35038">
    <property type="entry name" value="DISSIMILATORY SULFITE REDUCTASE SIRA"/>
    <property type="match status" value="1"/>
</dbReference>
<dbReference type="Proteomes" id="UP000218615">
    <property type="component" value="Unassembled WGS sequence"/>
</dbReference>
<dbReference type="SUPFAM" id="SSF48695">
    <property type="entry name" value="Multiheme cytochromes"/>
    <property type="match status" value="1"/>
</dbReference>
<keyword evidence="4" id="KW-1185">Reference proteome</keyword>
<dbReference type="GO" id="GO:0016491">
    <property type="term" value="F:oxidoreductase activity"/>
    <property type="evidence" value="ECO:0007669"/>
    <property type="project" value="TreeGrafter"/>
</dbReference>
<sequence length="433" mass="45164">MNSKFTLALIALVGIGVFALPSTMALFAGQHTFYNIDATGNQVPCQKCHGDVKVELSGDTAQAGSKAPHADFKCEYCHRAEAGFASGDDAYAKIRYTSGANALYLVTTISNFETGNFPKNITYTAGQTIDAVLAGNAFNLDGTPFVNKTAGLYQGSLSSGVDGAYAYAYASETTTRNSDGSPKDTNTTTQNTAFQPRLVTWSGTAESLNGTGSSEVTPGSRYHAASLVSCMECHGGEQEKGAAGYEIETAEPYNHAGWLVDPNTPGSSCSNCHYGTGGAAREFALEAGGFQGTDGLGLTTKNASEGAVEAHNEFVTSDSQGILRTATTGYGASNIACVACHTHVAVNINFQKKYLVKFDAYGMGTGNWSVGGYEAQGDVLTSEYGNSDGSVFGTDNKTYSWSPAKTLYVNGTGAQIVGLSNDTSDNKSALTTP</sequence>
<evidence type="ECO:0000313" key="4">
    <source>
        <dbReference type="Proteomes" id="UP000218615"/>
    </source>
</evidence>
<accession>A0A284VSN0</accession>
<dbReference type="RefSeq" id="WP_143311837.1">
    <property type="nucleotide sequence ID" value="NZ_FZMP01000214.1"/>
</dbReference>
<feature type="region of interest" description="Disordered" evidence="2">
    <location>
        <begin position="173"/>
        <end position="198"/>
    </location>
</feature>
<reference evidence="4" key="1">
    <citation type="submission" date="2017-06" db="EMBL/GenBank/DDBJ databases">
        <authorList>
            <person name="Cremers G."/>
        </authorList>
    </citation>
    <scope>NUCLEOTIDE SEQUENCE [LARGE SCALE GENOMIC DNA]</scope>
</reference>
<evidence type="ECO:0000256" key="2">
    <source>
        <dbReference type="SAM" id="MobiDB-lite"/>
    </source>
</evidence>
<dbReference type="InterPro" id="IPR051829">
    <property type="entry name" value="Multiheme_Cytochr_ET"/>
</dbReference>
<evidence type="ECO:0008006" key="5">
    <source>
        <dbReference type="Google" id="ProtNLM"/>
    </source>
</evidence>
<dbReference type="EMBL" id="FZMP01000214">
    <property type="protein sequence ID" value="SNQ62294.1"/>
    <property type="molecule type" value="Genomic_DNA"/>
</dbReference>
<proteinExistence type="predicted"/>
<name>A0A284VSN0_9EURY</name>
<gene>
    <name evidence="3" type="ORF">MNV_660032</name>
</gene>
<evidence type="ECO:0000313" key="3">
    <source>
        <dbReference type="EMBL" id="SNQ62294.1"/>
    </source>
</evidence>
<keyword evidence="1" id="KW-0732">Signal</keyword>
<dbReference type="PANTHER" id="PTHR35038:SF6">
    <property type="entry name" value="SURFACE LOCALIZED DECAHEME CYTOCHROME C LIPOPROTEIN"/>
    <property type="match status" value="1"/>
</dbReference>
<evidence type="ECO:0000256" key="1">
    <source>
        <dbReference type="ARBA" id="ARBA00022729"/>
    </source>
</evidence>
<dbReference type="InterPro" id="IPR036280">
    <property type="entry name" value="Multihaem_cyt_sf"/>
</dbReference>
<dbReference type="OrthoDB" id="148178at2157"/>
<protein>
    <recommendedName>
        <fullName evidence="5">Cytochrome c7-like domain-containing protein</fullName>
    </recommendedName>
</protein>